<accession>A0A1H0CB71</accession>
<keyword evidence="1" id="KW-0805">Transcription regulation</keyword>
<dbReference type="GO" id="GO:0045892">
    <property type="term" value="P:negative regulation of DNA-templated transcription"/>
    <property type="evidence" value="ECO:0007669"/>
    <property type="project" value="TreeGrafter"/>
</dbReference>
<dbReference type="OrthoDB" id="7173258at2"/>
<dbReference type="EMBL" id="FNIT01000001">
    <property type="protein sequence ID" value="SDN55125.1"/>
    <property type="molecule type" value="Genomic_DNA"/>
</dbReference>
<dbReference type="PANTHER" id="PTHR44846">
    <property type="entry name" value="MANNOSYL-D-GLYCERATE TRANSPORT/METABOLISM SYSTEM REPRESSOR MNGR-RELATED"/>
    <property type="match status" value="1"/>
</dbReference>
<gene>
    <name evidence="5" type="ORF">SAMN05192530_101227</name>
</gene>
<dbReference type="CDD" id="cd07377">
    <property type="entry name" value="WHTH_GntR"/>
    <property type="match status" value="1"/>
</dbReference>
<feature type="domain" description="HTH gntR-type" evidence="4">
    <location>
        <begin position="10"/>
        <end position="78"/>
    </location>
</feature>
<organism evidence="5 6">
    <name type="scientific">Aureimonas jatrophae</name>
    <dbReference type="NCBI Taxonomy" id="1166073"/>
    <lineage>
        <taxon>Bacteria</taxon>
        <taxon>Pseudomonadati</taxon>
        <taxon>Pseudomonadota</taxon>
        <taxon>Alphaproteobacteria</taxon>
        <taxon>Hyphomicrobiales</taxon>
        <taxon>Aurantimonadaceae</taxon>
        <taxon>Aureimonas</taxon>
    </lineage>
</organism>
<dbReference type="SUPFAM" id="SSF46785">
    <property type="entry name" value="Winged helix' DNA-binding domain"/>
    <property type="match status" value="1"/>
</dbReference>
<dbReference type="InterPro" id="IPR011663">
    <property type="entry name" value="UTRA"/>
</dbReference>
<evidence type="ECO:0000313" key="6">
    <source>
        <dbReference type="Proteomes" id="UP000198793"/>
    </source>
</evidence>
<proteinExistence type="predicted"/>
<protein>
    <submittedName>
        <fullName evidence="5">Transcriptional regulator, GntR family</fullName>
    </submittedName>
</protein>
<dbReference type="RefSeq" id="WP_090667650.1">
    <property type="nucleotide sequence ID" value="NZ_FNIT01000001.1"/>
</dbReference>
<keyword evidence="3" id="KW-0804">Transcription</keyword>
<name>A0A1H0CB71_9HYPH</name>
<reference evidence="5 6" key="1">
    <citation type="submission" date="2016-10" db="EMBL/GenBank/DDBJ databases">
        <authorList>
            <person name="de Groot N.N."/>
        </authorList>
    </citation>
    <scope>NUCLEOTIDE SEQUENCE [LARGE SCALE GENOMIC DNA]</scope>
    <source>
        <strain evidence="6">L7-484,KACC 16230,DSM 25025</strain>
    </source>
</reference>
<dbReference type="Gene3D" id="3.40.1410.10">
    <property type="entry name" value="Chorismate lyase-like"/>
    <property type="match status" value="1"/>
</dbReference>
<dbReference type="InterPro" id="IPR028978">
    <property type="entry name" value="Chorismate_lyase_/UTRA_dom_sf"/>
</dbReference>
<dbReference type="Gene3D" id="1.10.10.10">
    <property type="entry name" value="Winged helix-like DNA-binding domain superfamily/Winged helix DNA-binding domain"/>
    <property type="match status" value="1"/>
</dbReference>
<evidence type="ECO:0000256" key="3">
    <source>
        <dbReference type="ARBA" id="ARBA00023163"/>
    </source>
</evidence>
<dbReference type="SMART" id="SM00345">
    <property type="entry name" value="HTH_GNTR"/>
    <property type="match status" value="1"/>
</dbReference>
<dbReference type="Proteomes" id="UP000198793">
    <property type="component" value="Unassembled WGS sequence"/>
</dbReference>
<dbReference type="STRING" id="1166073.SAMN05192530_101227"/>
<dbReference type="PROSITE" id="PS50949">
    <property type="entry name" value="HTH_GNTR"/>
    <property type="match status" value="1"/>
</dbReference>
<dbReference type="InterPro" id="IPR036390">
    <property type="entry name" value="WH_DNA-bd_sf"/>
</dbReference>
<dbReference type="InterPro" id="IPR050679">
    <property type="entry name" value="Bact_HTH_transcr_reg"/>
</dbReference>
<dbReference type="Pfam" id="PF00392">
    <property type="entry name" value="GntR"/>
    <property type="match status" value="1"/>
</dbReference>
<dbReference type="Pfam" id="PF07702">
    <property type="entry name" value="UTRA"/>
    <property type="match status" value="1"/>
</dbReference>
<evidence type="ECO:0000256" key="1">
    <source>
        <dbReference type="ARBA" id="ARBA00023015"/>
    </source>
</evidence>
<evidence type="ECO:0000313" key="5">
    <source>
        <dbReference type="EMBL" id="SDN55125.1"/>
    </source>
</evidence>
<dbReference type="InterPro" id="IPR036388">
    <property type="entry name" value="WH-like_DNA-bd_sf"/>
</dbReference>
<dbReference type="SMART" id="SM00866">
    <property type="entry name" value="UTRA"/>
    <property type="match status" value="1"/>
</dbReference>
<dbReference type="AlphaFoldDB" id="A0A1H0CB71"/>
<evidence type="ECO:0000256" key="2">
    <source>
        <dbReference type="ARBA" id="ARBA00023125"/>
    </source>
</evidence>
<dbReference type="SUPFAM" id="SSF64288">
    <property type="entry name" value="Chorismate lyase-like"/>
    <property type="match status" value="1"/>
</dbReference>
<keyword evidence="6" id="KW-1185">Reference proteome</keyword>
<dbReference type="InterPro" id="IPR000524">
    <property type="entry name" value="Tscrpt_reg_HTH_GntR"/>
</dbReference>
<evidence type="ECO:0000259" key="4">
    <source>
        <dbReference type="PROSITE" id="PS50949"/>
    </source>
</evidence>
<dbReference type="GO" id="GO:0003700">
    <property type="term" value="F:DNA-binding transcription factor activity"/>
    <property type="evidence" value="ECO:0007669"/>
    <property type="project" value="InterPro"/>
</dbReference>
<dbReference type="PANTHER" id="PTHR44846:SF1">
    <property type="entry name" value="MANNOSYL-D-GLYCERATE TRANSPORT_METABOLISM SYSTEM REPRESSOR MNGR-RELATED"/>
    <property type="match status" value="1"/>
</dbReference>
<sequence length="238" mass="26700">MSLAKPFNTRPLYQQVADEFIARIVSRAWAPGQSIENEAEIARSLGISLGTVRKAFDILTEHKLLERQQGKGTVVTDFTTGKMRSRFSNVVDRSGERVSGEVEIGGVHLAVAPADAADLLQVNARTPVLQFERRRTHFGRMFMTEEVYLRVDASARDLSQDALEQLAFARWTGHDLATHKRESVTAEAATAADKRNFKIKEDTSILKLRRLICSYQDRPLELRFARVHLGSDLVYASA</sequence>
<keyword evidence="2" id="KW-0238">DNA-binding</keyword>
<dbReference type="GO" id="GO:0003677">
    <property type="term" value="F:DNA binding"/>
    <property type="evidence" value="ECO:0007669"/>
    <property type="project" value="UniProtKB-KW"/>
</dbReference>